<dbReference type="Proteomes" id="UP000285820">
    <property type="component" value="Unassembled WGS sequence"/>
</dbReference>
<comment type="caution">
    <text evidence="2">The sequence shown here is derived from an EMBL/GenBank/DDBJ whole genome shotgun (WGS) entry which is preliminary data.</text>
</comment>
<dbReference type="EMBL" id="QRUN01000005">
    <property type="protein sequence ID" value="RGR69731.1"/>
    <property type="molecule type" value="Genomic_DNA"/>
</dbReference>
<organism evidence="2 3">
    <name type="scientific">Roseburia inulinivorans</name>
    <dbReference type="NCBI Taxonomy" id="360807"/>
    <lineage>
        <taxon>Bacteria</taxon>
        <taxon>Bacillati</taxon>
        <taxon>Bacillota</taxon>
        <taxon>Clostridia</taxon>
        <taxon>Lachnospirales</taxon>
        <taxon>Lachnospiraceae</taxon>
        <taxon>Roseburia</taxon>
    </lineage>
</organism>
<evidence type="ECO:0000313" key="2">
    <source>
        <dbReference type="EMBL" id="RHD04125.1"/>
    </source>
</evidence>
<gene>
    <name evidence="2" type="ORF">DW813_07125</name>
    <name evidence="1" type="ORF">DWY29_06190</name>
</gene>
<accession>A0A396AGC3</accession>
<evidence type="ECO:0000313" key="1">
    <source>
        <dbReference type="EMBL" id="RGR69731.1"/>
    </source>
</evidence>
<name>A0A396AGC3_9FIRM</name>
<proteinExistence type="predicted"/>
<evidence type="ECO:0000313" key="3">
    <source>
        <dbReference type="Proteomes" id="UP000266391"/>
    </source>
</evidence>
<reference evidence="3 4" key="1">
    <citation type="submission" date="2018-08" db="EMBL/GenBank/DDBJ databases">
        <title>A genome reference for cultivated species of the human gut microbiota.</title>
        <authorList>
            <person name="Zou Y."/>
            <person name="Xue W."/>
            <person name="Luo G."/>
        </authorList>
    </citation>
    <scope>NUCLEOTIDE SEQUENCE [LARGE SCALE GENOMIC DNA]</scope>
    <source>
        <strain evidence="1 4">AF24-4</strain>
        <strain evidence="2 3">AM32-8LB</strain>
    </source>
</reference>
<dbReference type="Proteomes" id="UP000266391">
    <property type="component" value="Unassembled WGS sequence"/>
</dbReference>
<dbReference type="EMBL" id="QSIQ01000008">
    <property type="protein sequence ID" value="RHD04125.1"/>
    <property type="molecule type" value="Genomic_DNA"/>
</dbReference>
<sequence>MSATKFPLVDRYELLDCKIFYDKEILEKKDFYNKVVVVNENDKLVLQEKRYFRYSICVLY</sequence>
<protein>
    <submittedName>
        <fullName evidence="2">Uncharacterized protein</fullName>
    </submittedName>
</protein>
<dbReference type="AlphaFoldDB" id="A0A396AGC3"/>
<evidence type="ECO:0000313" key="4">
    <source>
        <dbReference type="Proteomes" id="UP000285820"/>
    </source>
</evidence>